<sequence>MQQLHSTEFILTSLHHQRPMLVDACWQVDAPAPVVIFVHGFKGFKDWGAWQLVAEQCAAQEVNFVKVNLSHNGTTPEQPLDFADLEAFGNNNFCIELDDIQVLIDYLFDHAEQFPTFDLDKIYLIGHSRGGGLVLLKAREDSRIRKVATWASISTVEHIIKTDELAGWKEKGVYYIYNGRTKQNMPLYYQLAENFLANRERLSIENAVRALEIPYLIVHGTADESVRIDSARQLKDWASGARLLEVTGAGHTFGAYHPYDQPQLPAHLQVVVDKTLSFFKT</sequence>
<dbReference type="Gene3D" id="3.40.50.1820">
    <property type="entry name" value="alpha/beta hydrolase"/>
    <property type="match status" value="1"/>
</dbReference>
<name>A0AAW9S7A3_9BACT</name>
<dbReference type="PANTHER" id="PTHR22946">
    <property type="entry name" value="DIENELACTONE HYDROLASE DOMAIN-CONTAINING PROTEIN-RELATED"/>
    <property type="match status" value="1"/>
</dbReference>
<protein>
    <submittedName>
        <fullName evidence="3">Alpha/beta fold hydrolase</fullName>
    </submittedName>
</protein>
<evidence type="ECO:0000313" key="4">
    <source>
        <dbReference type="Proteomes" id="UP001403385"/>
    </source>
</evidence>
<comment type="caution">
    <text evidence="3">The sequence shown here is derived from an EMBL/GenBank/DDBJ whole genome shotgun (WGS) entry which is preliminary data.</text>
</comment>
<dbReference type="GO" id="GO:0052689">
    <property type="term" value="F:carboxylic ester hydrolase activity"/>
    <property type="evidence" value="ECO:0007669"/>
    <property type="project" value="UniProtKB-ARBA"/>
</dbReference>
<reference evidence="3 4" key="1">
    <citation type="submission" date="2024-04" db="EMBL/GenBank/DDBJ databases">
        <title>Novel genus in family Flammeovirgaceae.</title>
        <authorList>
            <person name="Nguyen T.H."/>
            <person name="Vuong T.Q."/>
            <person name="Le H."/>
            <person name="Kim S.-G."/>
        </authorList>
    </citation>
    <scope>NUCLEOTIDE SEQUENCE [LARGE SCALE GENOMIC DNA]</scope>
    <source>
        <strain evidence="3 4">JCM 23209</strain>
    </source>
</reference>
<dbReference type="InterPro" id="IPR050261">
    <property type="entry name" value="FrsA_esterase"/>
</dbReference>
<dbReference type="EMBL" id="JBDKWZ010000007">
    <property type="protein sequence ID" value="MEN7548896.1"/>
    <property type="molecule type" value="Genomic_DNA"/>
</dbReference>
<proteinExistence type="predicted"/>
<dbReference type="Proteomes" id="UP001403385">
    <property type="component" value="Unassembled WGS sequence"/>
</dbReference>
<evidence type="ECO:0000259" key="2">
    <source>
        <dbReference type="Pfam" id="PF20434"/>
    </source>
</evidence>
<evidence type="ECO:0000313" key="3">
    <source>
        <dbReference type="EMBL" id="MEN7548896.1"/>
    </source>
</evidence>
<evidence type="ECO:0000256" key="1">
    <source>
        <dbReference type="ARBA" id="ARBA00022801"/>
    </source>
</evidence>
<dbReference type="InterPro" id="IPR049492">
    <property type="entry name" value="BD-FAE-like_dom"/>
</dbReference>
<dbReference type="InterPro" id="IPR029058">
    <property type="entry name" value="AB_hydrolase_fold"/>
</dbReference>
<dbReference type="RefSeq" id="WP_346821674.1">
    <property type="nucleotide sequence ID" value="NZ_JBDKWZ010000007.1"/>
</dbReference>
<accession>A0AAW9S7A3</accession>
<dbReference type="SUPFAM" id="SSF53474">
    <property type="entry name" value="alpha/beta-Hydrolases"/>
    <property type="match status" value="1"/>
</dbReference>
<dbReference type="AlphaFoldDB" id="A0AAW9S7A3"/>
<feature type="domain" description="BD-FAE-like" evidence="2">
    <location>
        <begin position="31"/>
        <end position="237"/>
    </location>
</feature>
<dbReference type="Pfam" id="PF20434">
    <property type="entry name" value="BD-FAE"/>
    <property type="match status" value="1"/>
</dbReference>
<keyword evidence="1 3" id="KW-0378">Hydrolase</keyword>
<keyword evidence="4" id="KW-1185">Reference proteome</keyword>
<dbReference type="PANTHER" id="PTHR22946:SF9">
    <property type="entry name" value="POLYKETIDE TRANSFERASE AF380"/>
    <property type="match status" value="1"/>
</dbReference>
<gene>
    <name evidence="3" type="ORF">AAG747_13320</name>
</gene>
<organism evidence="3 4">
    <name type="scientific">Rapidithrix thailandica</name>
    <dbReference type="NCBI Taxonomy" id="413964"/>
    <lineage>
        <taxon>Bacteria</taxon>
        <taxon>Pseudomonadati</taxon>
        <taxon>Bacteroidota</taxon>
        <taxon>Cytophagia</taxon>
        <taxon>Cytophagales</taxon>
        <taxon>Flammeovirgaceae</taxon>
        <taxon>Rapidithrix</taxon>
    </lineage>
</organism>